<evidence type="ECO:0000256" key="10">
    <source>
        <dbReference type="ARBA" id="ARBA00032474"/>
    </source>
</evidence>
<keyword evidence="5" id="KW-0501">Molybdenum cofactor biosynthesis</keyword>
<dbReference type="InterPro" id="IPR003448">
    <property type="entry name" value="Mopterin_biosynth_MoaE"/>
</dbReference>
<keyword evidence="12" id="KW-0808">Transferase</keyword>
<dbReference type="SUPFAM" id="SSF54690">
    <property type="entry name" value="Molybdopterin synthase subunit MoaE"/>
    <property type="match status" value="1"/>
</dbReference>
<dbReference type="GO" id="GO:0006777">
    <property type="term" value="P:Mo-molybdopterin cofactor biosynthetic process"/>
    <property type="evidence" value="ECO:0007669"/>
    <property type="project" value="UniProtKB-KW"/>
</dbReference>
<evidence type="ECO:0000256" key="4">
    <source>
        <dbReference type="ARBA" id="ARBA00013858"/>
    </source>
</evidence>
<evidence type="ECO:0000256" key="6">
    <source>
        <dbReference type="ARBA" id="ARBA00026066"/>
    </source>
</evidence>
<dbReference type="RefSeq" id="WP_145096135.1">
    <property type="nucleotide sequence ID" value="NZ_CP036274.1"/>
</dbReference>
<dbReference type="OrthoDB" id="9803224at2"/>
<dbReference type="EMBL" id="CP036274">
    <property type="protein sequence ID" value="QDU30520.1"/>
    <property type="molecule type" value="Genomic_DNA"/>
</dbReference>
<comment type="similarity">
    <text evidence="2">Belongs to the MoaE family.</text>
</comment>
<dbReference type="PANTHER" id="PTHR23404">
    <property type="entry name" value="MOLYBDOPTERIN SYNTHASE RELATED"/>
    <property type="match status" value="1"/>
</dbReference>
<evidence type="ECO:0000256" key="2">
    <source>
        <dbReference type="ARBA" id="ARBA00005426"/>
    </source>
</evidence>
<evidence type="ECO:0000256" key="7">
    <source>
        <dbReference type="ARBA" id="ARBA00029745"/>
    </source>
</evidence>
<dbReference type="KEGG" id="aagg:ETAA8_56650"/>
<comment type="subunit">
    <text evidence="6">Heterotetramer of 2 MoaD subunits and 2 MoaE subunits. Also stable as homodimer. The enzyme changes between these two forms during catalysis.</text>
</comment>
<sequence length="143" mass="15957">MIQLVHEPIDTQAILAAAAHPHAGAVVLFLGVTRQLTAGRETESLDYECYPEMAICKLRELEEQARAKWPLLHCVVVHRLGHLEISEASIAIAVSSPHRRAAFEAGQWLIDTIKEVVPIWKQENWQDGSREWVHPGTGLPKAT</sequence>
<dbReference type="InterPro" id="IPR036563">
    <property type="entry name" value="MoaE_sf"/>
</dbReference>
<gene>
    <name evidence="12" type="primary">moaE</name>
    <name evidence="12" type="ORF">ETAA8_56650</name>
</gene>
<evidence type="ECO:0000256" key="5">
    <source>
        <dbReference type="ARBA" id="ARBA00023150"/>
    </source>
</evidence>
<dbReference type="EC" id="2.8.1.12" evidence="3"/>
<dbReference type="Proteomes" id="UP000315017">
    <property type="component" value="Chromosome"/>
</dbReference>
<evidence type="ECO:0000256" key="9">
    <source>
        <dbReference type="ARBA" id="ARBA00030781"/>
    </source>
</evidence>
<reference evidence="12 13" key="1">
    <citation type="submission" date="2019-02" db="EMBL/GenBank/DDBJ databases">
        <title>Deep-cultivation of Planctomycetes and their phenomic and genomic characterization uncovers novel biology.</title>
        <authorList>
            <person name="Wiegand S."/>
            <person name="Jogler M."/>
            <person name="Boedeker C."/>
            <person name="Pinto D."/>
            <person name="Vollmers J."/>
            <person name="Rivas-Marin E."/>
            <person name="Kohn T."/>
            <person name="Peeters S.H."/>
            <person name="Heuer A."/>
            <person name="Rast P."/>
            <person name="Oberbeckmann S."/>
            <person name="Bunk B."/>
            <person name="Jeske O."/>
            <person name="Meyerdierks A."/>
            <person name="Storesund J.E."/>
            <person name="Kallscheuer N."/>
            <person name="Luecker S."/>
            <person name="Lage O.M."/>
            <person name="Pohl T."/>
            <person name="Merkel B.J."/>
            <person name="Hornburger P."/>
            <person name="Mueller R.-W."/>
            <person name="Bruemmer F."/>
            <person name="Labrenz M."/>
            <person name="Spormann A.M."/>
            <person name="Op den Camp H."/>
            <person name="Overmann J."/>
            <person name="Amann R."/>
            <person name="Jetten M.S.M."/>
            <person name="Mascher T."/>
            <person name="Medema M.H."/>
            <person name="Devos D.P."/>
            <person name="Kaster A.-K."/>
            <person name="Ovreas L."/>
            <person name="Rohde M."/>
            <person name="Galperin M.Y."/>
            <person name="Jogler C."/>
        </authorList>
    </citation>
    <scope>NUCLEOTIDE SEQUENCE [LARGE SCALE GENOMIC DNA]</scope>
    <source>
        <strain evidence="12 13">ETA_A8</strain>
    </source>
</reference>
<evidence type="ECO:0000256" key="11">
    <source>
        <dbReference type="ARBA" id="ARBA00049878"/>
    </source>
</evidence>
<evidence type="ECO:0000256" key="8">
    <source>
        <dbReference type="ARBA" id="ARBA00030407"/>
    </source>
</evidence>
<accession>A0A517YJX2</accession>
<comment type="pathway">
    <text evidence="1">Cofactor biosynthesis; molybdopterin biosynthesis.</text>
</comment>
<dbReference type="Pfam" id="PF02391">
    <property type="entry name" value="MoaE"/>
    <property type="match status" value="1"/>
</dbReference>
<evidence type="ECO:0000313" key="13">
    <source>
        <dbReference type="Proteomes" id="UP000315017"/>
    </source>
</evidence>
<evidence type="ECO:0000256" key="1">
    <source>
        <dbReference type="ARBA" id="ARBA00005046"/>
    </source>
</evidence>
<keyword evidence="13" id="KW-1185">Reference proteome</keyword>
<evidence type="ECO:0000313" key="12">
    <source>
        <dbReference type="EMBL" id="QDU30520.1"/>
    </source>
</evidence>
<proteinExistence type="inferred from homology"/>
<name>A0A517YJX2_9BACT</name>
<organism evidence="12 13">
    <name type="scientific">Anatilimnocola aggregata</name>
    <dbReference type="NCBI Taxonomy" id="2528021"/>
    <lineage>
        <taxon>Bacteria</taxon>
        <taxon>Pseudomonadati</taxon>
        <taxon>Planctomycetota</taxon>
        <taxon>Planctomycetia</taxon>
        <taxon>Pirellulales</taxon>
        <taxon>Pirellulaceae</taxon>
        <taxon>Anatilimnocola</taxon>
    </lineage>
</organism>
<dbReference type="AlphaFoldDB" id="A0A517YJX2"/>
<evidence type="ECO:0000256" key="3">
    <source>
        <dbReference type="ARBA" id="ARBA00011950"/>
    </source>
</evidence>
<dbReference type="CDD" id="cd00756">
    <property type="entry name" value="MoaE"/>
    <property type="match status" value="1"/>
</dbReference>
<dbReference type="Gene3D" id="3.90.1170.40">
    <property type="entry name" value="Molybdopterin biosynthesis MoaE subunit"/>
    <property type="match status" value="1"/>
</dbReference>
<comment type="catalytic activity">
    <reaction evidence="11">
        <text>2 [molybdopterin-synthase sulfur-carrier protein]-C-terminal-Gly-aminoethanethioate + cyclic pyranopterin phosphate + H2O = molybdopterin + 2 [molybdopterin-synthase sulfur-carrier protein]-C-terminal Gly-Gly + 2 H(+)</text>
        <dbReference type="Rhea" id="RHEA:26333"/>
        <dbReference type="Rhea" id="RHEA-COMP:12202"/>
        <dbReference type="Rhea" id="RHEA-COMP:19907"/>
        <dbReference type="ChEBI" id="CHEBI:15377"/>
        <dbReference type="ChEBI" id="CHEBI:15378"/>
        <dbReference type="ChEBI" id="CHEBI:58698"/>
        <dbReference type="ChEBI" id="CHEBI:59648"/>
        <dbReference type="ChEBI" id="CHEBI:90778"/>
        <dbReference type="ChEBI" id="CHEBI:232372"/>
        <dbReference type="EC" id="2.8.1.12"/>
    </reaction>
</comment>
<protein>
    <recommendedName>
        <fullName evidence="4">Molybdopterin synthase catalytic subunit</fullName>
        <ecNumber evidence="3">2.8.1.12</ecNumber>
    </recommendedName>
    <alternativeName>
        <fullName evidence="9">MPT synthase subunit 2</fullName>
    </alternativeName>
    <alternativeName>
        <fullName evidence="7">Molybdenum cofactor biosynthesis protein E</fullName>
    </alternativeName>
    <alternativeName>
        <fullName evidence="8">Molybdopterin-converting factor large subunit</fullName>
    </alternativeName>
    <alternativeName>
        <fullName evidence="10">Molybdopterin-converting factor subunit 2</fullName>
    </alternativeName>
</protein>
<dbReference type="GO" id="GO:0030366">
    <property type="term" value="F:molybdopterin synthase activity"/>
    <property type="evidence" value="ECO:0007669"/>
    <property type="project" value="UniProtKB-EC"/>
</dbReference>